<evidence type="ECO:0000256" key="1">
    <source>
        <dbReference type="ARBA" id="ARBA00006040"/>
    </source>
</evidence>
<evidence type="ECO:0000313" key="10">
    <source>
        <dbReference type="EMBL" id="SHE59410.1"/>
    </source>
</evidence>
<keyword evidence="4 7" id="KW-0378">Hydrolase</keyword>
<dbReference type="SUPFAM" id="SSF55486">
    <property type="entry name" value="Metalloproteases ('zincins'), catalytic domain"/>
    <property type="match status" value="1"/>
</dbReference>
<proteinExistence type="inferred from homology"/>
<keyword evidence="11" id="KW-1185">Reference proteome</keyword>
<dbReference type="GO" id="GO:0004180">
    <property type="term" value="F:carboxypeptidase activity"/>
    <property type="evidence" value="ECO:0007669"/>
    <property type="project" value="TreeGrafter"/>
</dbReference>
<dbReference type="GO" id="GO:0006508">
    <property type="term" value="P:proteolysis"/>
    <property type="evidence" value="ECO:0007669"/>
    <property type="project" value="UniProtKB-KW"/>
</dbReference>
<evidence type="ECO:0000256" key="3">
    <source>
        <dbReference type="ARBA" id="ARBA00022723"/>
    </source>
</evidence>
<reference evidence="11" key="1">
    <citation type="submission" date="2016-11" db="EMBL/GenBank/DDBJ databases">
        <authorList>
            <person name="Varghese N."/>
            <person name="Submissions S."/>
        </authorList>
    </citation>
    <scope>NUCLEOTIDE SEQUENCE [LARGE SCALE GENOMIC DNA]</scope>
    <source>
        <strain evidence="11">DSM 27370</strain>
    </source>
</reference>
<dbReference type="Gene3D" id="1.10.1370.10">
    <property type="entry name" value="Neurolysin, domain 3"/>
    <property type="match status" value="1"/>
</dbReference>
<dbReference type="InterPro" id="IPR024080">
    <property type="entry name" value="Neurolysin/TOP_N"/>
</dbReference>
<dbReference type="FunFam" id="3.40.390.10:FF:000009">
    <property type="entry name" value="Oligopeptidase A"/>
    <property type="match status" value="1"/>
</dbReference>
<dbReference type="GO" id="GO:0005829">
    <property type="term" value="C:cytosol"/>
    <property type="evidence" value="ECO:0007669"/>
    <property type="project" value="TreeGrafter"/>
</dbReference>
<dbReference type="Gene3D" id="1.20.1050.40">
    <property type="entry name" value="Endopeptidase. Chain P, domain 1"/>
    <property type="match status" value="1"/>
</dbReference>
<dbReference type="Proteomes" id="UP000184480">
    <property type="component" value="Unassembled WGS sequence"/>
</dbReference>
<evidence type="ECO:0000256" key="4">
    <source>
        <dbReference type="ARBA" id="ARBA00022801"/>
    </source>
</evidence>
<keyword evidence="2 7" id="KW-0645">Protease</keyword>
<feature type="compositionally biased region" description="Basic and acidic residues" evidence="8">
    <location>
        <begin position="690"/>
        <end position="704"/>
    </location>
</feature>
<evidence type="ECO:0000256" key="2">
    <source>
        <dbReference type="ARBA" id="ARBA00022670"/>
    </source>
</evidence>
<organism evidence="10 11">
    <name type="scientific">Dysgonomonas macrotermitis</name>
    <dbReference type="NCBI Taxonomy" id="1346286"/>
    <lineage>
        <taxon>Bacteria</taxon>
        <taxon>Pseudomonadati</taxon>
        <taxon>Bacteroidota</taxon>
        <taxon>Bacteroidia</taxon>
        <taxon>Bacteroidales</taxon>
        <taxon>Dysgonomonadaceae</taxon>
        <taxon>Dysgonomonas</taxon>
    </lineage>
</organism>
<evidence type="ECO:0000256" key="5">
    <source>
        <dbReference type="ARBA" id="ARBA00022833"/>
    </source>
</evidence>
<dbReference type="InterPro" id="IPR001567">
    <property type="entry name" value="Pept_M3A_M3B_dom"/>
</dbReference>
<dbReference type="Pfam" id="PF01432">
    <property type="entry name" value="Peptidase_M3"/>
    <property type="match status" value="1"/>
</dbReference>
<dbReference type="CDD" id="cd06456">
    <property type="entry name" value="M3A_DCP"/>
    <property type="match status" value="1"/>
</dbReference>
<dbReference type="Gene3D" id="3.40.390.10">
    <property type="entry name" value="Collagenase (Catalytic Domain)"/>
    <property type="match status" value="1"/>
</dbReference>
<dbReference type="GO" id="GO:0004222">
    <property type="term" value="F:metalloendopeptidase activity"/>
    <property type="evidence" value="ECO:0007669"/>
    <property type="project" value="InterPro"/>
</dbReference>
<dbReference type="InterPro" id="IPR024077">
    <property type="entry name" value="Neurolysin/TOP_dom2"/>
</dbReference>
<name>A0A1M4US27_9BACT</name>
<dbReference type="AlphaFoldDB" id="A0A1M4US27"/>
<evidence type="ECO:0000256" key="8">
    <source>
        <dbReference type="SAM" id="MobiDB-lite"/>
    </source>
</evidence>
<feature type="region of interest" description="Disordered" evidence="8">
    <location>
        <begin position="1"/>
        <end position="23"/>
    </location>
</feature>
<keyword evidence="3 7" id="KW-0479">Metal-binding</keyword>
<evidence type="ECO:0000256" key="7">
    <source>
        <dbReference type="RuleBase" id="RU003435"/>
    </source>
</evidence>
<comment type="cofactor">
    <cofactor evidence="7">
        <name>Zn(2+)</name>
        <dbReference type="ChEBI" id="CHEBI:29105"/>
    </cofactor>
    <text evidence="7">Binds 1 zinc ion.</text>
</comment>
<dbReference type="InterPro" id="IPR045090">
    <property type="entry name" value="Pept_M3A_M3B"/>
</dbReference>
<dbReference type="InterPro" id="IPR034005">
    <property type="entry name" value="M3A_DCP"/>
</dbReference>
<dbReference type="PANTHER" id="PTHR43660">
    <property type="entry name" value="DIPEPTIDYL CARBOXYPEPTIDASE"/>
    <property type="match status" value="1"/>
</dbReference>
<sequence length="704" mass="80242">MTVNIHSQNPFFSEYKTPHGTPPFDKIKNEHYEPAFEKGMEEHNTEIDRIINNPEAPTFANTIEAYEKSGELLSQVSNVFFNLLSAESNDEMMEISQRVSPKLSDHGNNISLNETLFARVKAVYDQRNNLGLNPEQIRLTEKIYEGFENKGVTLSAKDKETYRALSSELSKLTLNFGQNALKESNKFEMLLTDESELAGLPQSVRDAAQVKAKAKGKEGWMFDLSAPSYIAFMKYSERRDLREKLYLAYNTKCVAGGEFDNQENVRQIANIRMKIAQLMGYPDYATFSLRNKMAKNKEGVYNLLNNLYDAFEERAKEDVADVQKFASKYEGKEVILQPWDWAYYSEKLQNEKYDLNDEMVRPYFELENVKKGVFGLATDLYGVTFKKNTEIPVYHSEVEAFDVFDANGQYLAVLFTDFHPRDGKRQGAWMTEYKGQYKVNGVDSRPHVSIVMNFTRPTETEPALLTFDEVETFLHEFGHALHGMLTACNYETLSGTNVARDFVELPSQVMENWLTEKEYLDRFAKHYKTGEAIPAALVQKMIDASNFNAGYLSYRQLSFGYLDMAWHTLQTPYEGDVKDFERKAMATTALLPVADGANMSTAFGHIFSGGYAAGYYSYKWSEVLDADAFAAFKKDGIFNKETAEAFRKNVLEKGNTEDPMALYVKFRGQEPTIDALLERSGVKKKQTPPDAKKVVDGVEKDKTK</sequence>
<keyword evidence="6 7" id="KW-0482">Metalloprotease</keyword>
<evidence type="ECO:0000256" key="6">
    <source>
        <dbReference type="ARBA" id="ARBA00023049"/>
    </source>
</evidence>
<dbReference type="InterPro" id="IPR024079">
    <property type="entry name" value="MetalloPept_cat_dom_sf"/>
</dbReference>
<feature type="domain" description="Peptidase M3A/M3B catalytic" evidence="9">
    <location>
        <begin position="232"/>
        <end position="680"/>
    </location>
</feature>
<gene>
    <name evidence="10" type="ORF">SAMN05444362_101677</name>
</gene>
<comment type="similarity">
    <text evidence="1 7">Belongs to the peptidase M3 family.</text>
</comment>
<dbReference type="GO" id="GO:0046872">
    <property type="term" value="F:metal ion binding"/>
    <property type="evidence" value="ECO:0007669"/>
    <property type="project" value="UniProtKB-UniRule"/>
</dbReference>
<keyword evidence="5 7" id="KW-0862">Zinc</keyword>
<dbReference type="PANTHER" id="PTHR43660:SF1">
    <property type="entry name" value="DIPEPTIDYL CARBOXYPEPTIDASE"/>
    <property type="match status" value="1"/>
</dbReference>
<feature type="compositionally biased region" description="Polar residues" evidence="8">
    <location>
        <begin position="1"/>
        <end position="11"/>
    </location>
</feature>
<protein>
    <submittedName>
        <fullName evidence="10">Peptidyl-dipeptidase Dcp Metallo peptidase. MEROPS family M03A</fullName>
    </submittedName>
</protein>
<evidence type="ECO:0000313" key="11">
    <source>
        <dbReference type="Proteomes" id="UP000184480"/>
    </source>
</evidence>
<feature type="region of interest" description="Disordered" evidence="8">
    <location>
        <begin position="678"/>
        <end position="704"/>
    </location>
</feature>
<evidence type="ECO:0000259" key="9">
    <source>
        <dbReference type="Pfam" id="PF01432"/>
    </source>
</evidence>
<accession>A0A1M4US27</accession>
<dbReference type="EMBL" id="FQUC01000001">
    <property type="protein sequence ID" value="SHE59410.1"/>
    <property type="molecule type" value="Genomic_DNA"/>
</dbReference>